<dbReference type="SUPFAM" id="SSF52540">
    <property type="entry name" value="P-loop containing nucleoside triphosphate hydrolases"/>
    <property type="match status" value="1"/>
</dbReference>
<sequence>MSDKSEEKLSEEERRNLFIYLRRLCRDLQTDISTLGTAAEYLHRLLKRPISQKICRYTLATSCLIVAADVQEDRKFNKRDVINVSYAILHPDKGALPIEQPLFWGMRKTLIQIAHIIFRELKYQFKCDLACPYLCEYMAKLREKVPEAFAEKHVANVAMGILADSYVDSHFIMEHSPKTVALVVLSLAFSTLQISLPKYSNDEWPYYLFCDRLRPSKCIRLRKYLHKSLYDEKLFISLPREQETSSGLLSLPFLKMWQAIQRCFTRAADETAGSIDPKKQPTVHRFLMLGIGSVGKSTIIKQLMSLCERNPRKYKCCDQNWNPKGTDIEEIAAKAYAKQIRGNVIEAFVIFIKYAEQENQKLAEDLREDALELVENFEDDPLLFDGDENTGELLVRLFEDKAIQYSVDHKNNINLQEYRLFDGFSYFVKSEKIKEVFSPDFRPKWADLVYSRKATVDYHDFYFMIHGERFEINDIGGQESERRNVTHHFDRWYGESSNRTNVKMFVLFVTSLSDFDEVFFMKKQPAVHRDDPPPTQLDVSIAYFNVFLTSPFAKTCSILIFFNKQDRFKEKLEDPECKKHVERYLAPHIKKSAMRKYLETGKFDLDEMSKAVSAKLSDKISGYVREFQKNIYSRFTTAVDSKMMEGIFAAMKDQTISDSLNDGSFLP</sequence>
<evidence type="ECO:0000256" key="8">
    <source>
        <dbReference type="ARBA" id="ARBA00023288"/>
    </source>
</evidence>
<dbReference type="GO" id="GO:0007606">
    <property type="term" value="P:sensory perception of chemical stimulus"/>
    <property type="evidence" value="ECO:0007669"/>
    <property type="project" value="TreeGrafter"/>
</dbReference>
<organism evidence="12 13">
    <name type="scientific">Steinernema hermaphroditum</name>
    <dbReference type="NCBI Taxonomy" id="289476"/>
    <lineage>
        <taxon>Eukaryota</taxon>
        <taxon>Metazoa</taxon>
        <taxon>Ecdysozoa</taxon>
        <taxon>Nematoda</taxon>
        <taxon>Chromadorea</taxon>
        <taxon>Rhabditida</taxon>
        <taxon>Tylenchina</taxon>
        <taxon>Panagrolaimomorpha</taxon>
        <taxon>Strongyloidoidea</taxon>
        <taxon>Steinernematidae</taxon>
        <taxon>Steinernema</taxon>
    </lineage>
</organism>
<name>A0AA39I4T7_9BILA</name>
<dbReference type="InterPro" id="IPR027417">
    <property type="entry name" value="P-loop_NTPase"/>
</dbReference>
<feature type="binding site" evidence="9">
    <location>
        <position position="638"/>
    </location>
    <ligand>
        <name>GTP</name>
        <dbReference type="ChEBI" id="CHEBI:37565"/>
    </ligand>
</feature>
<protein>
    <recommendedName>
        <fullName evidence="11">Cyclin N-terminal domain-containing protein</fullName>
    </recommendedName>
</protein>
<accession>A0AA39I4T7</accession>
<keyword evidence="3 10" id="KW-0479">Metal-binding</keyword>
<dbReference type="PANTHER" id="PTHR10218:SF194">
    <property type="entry name" value="G PROTEIN, ALPHA SUBUNIT"/>
    <property type="match status" value="1"/>
</dbReference>
<proteinExistence type="predicted"/>
<evidence type="ECO:0000256" key="2">
    <source>
        <dbReference type="ARBA" id="ARBA00022707"/>
    </source>
</evidence>
<feature type="binding site" evidence="9">
    <location>
        <begin position="563"/>
        <end position="566"/>
    </location>
    <ligand>
        <name>GTP</name>
        <dbReference type="ChEBI" id="CHEBI:37565"/>
    </ligand>
</feature>
<dbReference type="PANTHER" id="PTHR10218">
    <property type="entry name" value="GTP-BINDING PROTEIN ALPHA SUBUNIT"/>
    <property type="match status" value="1"/>
</dbReference>
<keyword evidence="7" id="KW-0807">Transducer</keyword>
<comment type="subunit">
    <text evidence="1">G proteins are composed of 3 units; alpha, beta and gamma. The alpha chain contains the guanine nucleotide binding site.</text>
</comment>
<keyword evidence="4 9" id="KW-0547">Nucleotide-binding</keyword>
<dbReference type="PRINTS" id="PR00318">
    <property type="entry name" value="GPROTEINA"/>
</dbReference>
<feature type="domain" description="Cyclin N-terminal" evidence="11">
    <location>
        <begin position="5"/>
        <end position="85"/>
    </location>
</feature>
<keyword evidence="2" id="KW-0519">Myristate</keyword>
<dbReference type="Gene3D" id="1.10.472.10">
    <property type="entry name" value="Cyclin-like"/>
    <property type="match status" value="2"/>
</dbReference>
<keyword evidence="6" id="KW-0564">Palmitate</keyword>
<dbReference type="GO" id="GO:0005834">
    <property type="term" value="C:heterotrimeric G-protein complex"/>
    <property type="evidence" value="ECO:0007669"/>
    <property type="project" value="TreeGrafter"/>
</dbReference>
<evidence type="ECO:0000256" key="3">
    <source>
        <dbReference type="ARBA" id="ARBA00022723"/>
    </source>
</evidence>
<keyword evidence="8" id="KW-0449">Lipoprotein</keyword>
<evidence type="ECO:0000256" key="4">
    <source>
        <dbReference type="ARBA" id="ARBA00022741"/>
    </source>
</evidence>
<keyword evidence="13" id="KW-1185">Reference proteome</keyword>
<evidence type="ECO:0000313" key="13">
    <source>
        <dbReference type="Proteomes" id="UP001175271"/>
    </source>
</evidence>
<comment type="caution">
    <text evidence="12">The sequence shown here is derived from an EMBL/GenBank/DDBJ whole genome shotgun (WGS) entry which is preliminary data.</text>
</comment>
<feature type="binding site" evidence="10">
    <location>
        <position position="455"/>
    </location>
    <ligand>
        <name>Mg(2+)</name>
        <dbReference type="ChEBI" id="CHEBI:18420"/>
    </ligand>
</feature>
<reference evidence="12" key="1">
    <citation type="submission" date="2023-06" db="EMBL/GenBank/DDBJ databases">
        <title>Genomic analysis of the entomopathogenic nematode Steinernema hermaphroditum.</title>
        <authorList>
            <person name="Schwarz E.M."/>
            <person name="Heppert J.K."/>
            <person name="Baniya A."/>
            <person name="Schwartz H.T."/>
            <person name="Tan C.-H."/>
            <person name="Antoshechkin I."/>
            <person name="Sternberg P.W."/>
            <person name="Goodrich-Blair H."/>
            <person name="Dillman A.R."/>
        </authorList>
    </citation>
    <scope>NUCLEOTIDE SEQUENCE</scope>
    <source>
        <strain evidence="12">PS9179</strain>
        <tissue evidence="12">Whole animal</tissue>
    </source>
</reference>
<dbReference type="SUPFAM" id="SSF47954">
    <property type="entry name" value="Cyclin-like"/>
    <property type="match status" value="2"/>
</dbReference>
<dbReference type="GO" id="GO:0046872">
    <property type="term" value="F:metal ion binding"/>
    <property type="evidence" value="ECO:0007669"/>
    <property type="project" value="UniProtKB-KW"/>
</dbReference>
<dbReference type="GO" id="GO:0005737">
    <property type="term" value="C:cytoplasm"/>
    <property type="evidence" value="ECO:0007669"/>
    <property type="project" value="TreeGrafter"/>
</dbReference>
<feature type="binding site" evidence="10">
    <location>
        <position position="297"/>
    </location>
    <ligand>
        <name>Mg(2+)</name>
        <dbReference type="ChEBI" id="CHEBI:18420"/>
    </ligand>
</feature>
<dbReference type="InterPro" id="IPR001019">
    <property type="entry name" value="Gprotein_alpha_su"/>
</dbReference>
<evidence type="ECO:0000256" key="6">
    <source>
        <dbReference type="ARBA" id="ARBA00023139"/>
    </source>
</evidence>
<evidence type="ECO:0000256" key="9">
    <source>
        <dbReference type="PIRSR" id="PIRSR601019-1"/>
    </source>
</evidence>
<evidence type="ECO:0000259" key="11">
    <source>
        <dbReference type="Pfam" id="PF00134"/>
    </source>
</evidence>
<evidence type="ECO:0000256" key="7">
    <source>
        <dbReference type="ARBA" id="ARBA00023224"/>
    </source>
</evidence>
<dbReference type="Gene3D" id="3.40.50.300">
    <property type="entry name" value="P-loop containing nucleotide triphosphate hydrolases"/>
    <property type="match status" value="1"/>
</dbReference>
<dbReference type="Gene3D" id="1.10.400.10">
    <property type="entry name" value="GI Alpha 1, domain 2-like"/>
    <property type="match status" value="1"/>
</dbReference>
<evidence type="ECO:0000256" key="10">
    <source>
        <dbReference type="PIRSR" id="PIRSR601019-2"/>
    </source>
</evidence>
<keyword evidence="5 9" id="KW-0342">GTP-binding</keyword>
<dbReference type="SUPFAM" id="SSF47895">
    <property type="entry name" value="Transducin (alpha subunit), insertion domain"/>
    <property type="match status" value="1"/>
</dbReference>
<dbReference type="Pfam" id="PF00503">
    <property type="entry name" value="G-alpha"/>
    <property type="match status" value="1"/>
</dbReference>
<dbReference type="InterPro" id="IPR006671">
    <property type="entry name" value="Cyclin_N"/>
</dbReference>
<dbReference type="AlphaFoldDB" id="A0AA39I4T7"/>
<evidence type="ECO:0000256" key="1">
    <source>
        <dbReference type="ARBA" id="ARBA00011356"/>
    </source>
</evidence>
<dbReference type="PROSITE" id="PS51882">
    <property type="entry name" value="G_ALPHA"/>
    <property type="match status" value="1"/>
</dbReference>
<dbReference type="GO" id="GO:0005525">
    <property type="term" value="F:GTP binding"/>
    <property type="evidence" value="ECO:0007669"/>
    <property type="project" value="UniProtKB-KW"/>
</dbReference>
<dbReference type="InterPro" id="IPR036915">
    <property type="entry name" value="Cyclin-like_sf"/>
</dbReference>
<evidence type="ECO:0000256" key="5">
    <source>
        <dbReference type="ARBA" id="ARBA00023134"/>
    </source>
</evidence>
<dbReference type="Proteomes" id="UP001175271">
    <property type="component" value="Unassembled WGS sequence"/>
</dbReference>
<dbReference type="GO" id="GO:0031683">
    <property type="term" value="F:G-protein beta/gamma-subunit complex binding"/>
    <property type="evidence" value="ECO:0007669"/>
    <property type="project" value="InterPro"/>
</dbReference>
<dbReference type="Pfam" id="PF00134">
    <property type="entry name" value="Cyclin_N"/>
    <property type="match status" value="1"/>
</dbReference>
<dbReference type="FunFam" id="3.40.50.300:FF:000692">
    <property type="entry name" value="Guanine nucleotide-binding protein subunit alpha"/>
    <property type="match status" value="1"/>
</dbReference>
<feature type="binding site" evidence="9">
    <location>
        <begin position="474"/>
        <end position="478"/>
    </location>
    <ligand>
        <name>GTP</name>
        <dbReference type="ChEBI" id="CHEBI:37565"/>
    </ligand>
</feature>
<dbReference type="SMART" id="SM00275">
    <property type="entry name" value="G_alpha"/>
    <property type="match status" value="1"/>
</dbReference>
<keyword evidence="10" id="KW-0460">Magnesium</keyword>
<dbReference type="GO" id="GO:0007191">
    <property type="term" value="P:adenylate cyclase-activating dopamine receptor signaling pathway"/>
    <property type="evidence" value="ECO:0007669"/>
    <property type="project" value="TreeGrafter"/>
</dbReference>
<dbReference type="GO" id="GO:0001664">
    <property type="term" value="F:G protein-coupled receptor binding"/>
    <property type="evidence" value="ECO:0007669"/>
    <property type="project" value="TreeGrafter"/>
</dbReference>
<gene>
    <name evidence="12" type="ORF">QR680_012594</name>
</gene>
<dbReference type="InterPro" id="IPR011025">
    <property type="entry name" value="GproteinA_insert"/>
</dbReference>
<evidence type="ECO:0000313" key="12">
    <source>
        <dbReference type="EMBL" id="KAK0416623.1"/>
    </source>
</evidence>
<dbReference type="EMBL" id="JAUCMV010000002">
    <property type="protein sequence ID" value="KAK0416623.1"/>
    <property type="molecule type" value="Genomic_DNA"/>
</dbReference>
<dbReference type="GO" id="GO:0003924">
    <property type="term" value="F:GTPase activity"/>
    <property type="evidence" value="ECO:0007669"/>
    <property type="project" value="InterPro"/>
</dbReference>